<dbReference type="InterPro" id="IPR016163">
    <property type="entry name" value="Ald_DH_C"/>
</dbReference>
<evidence type="ECO:0000259" key="4">
    <source>
        <dbReference type="Pfam" id="PF00171"/>
    </source>
</evidence>
<dbReference type="Gene3D" id="3.40.309.10">
    <property type="entry name" value="Aldehyde Dehydrogenase, Chain A, domain 2"/>
    <property type="match status" value="1"/>
</dbReference>
<dbReference type="PIRSF" id="PIRSF036492">
    <property type="entry name" value="ALDH"/>
    <property type="match status" value="1"/>
</dbReference>
<comment type="similarity">
    <text evidence="1 3">Belongs to the aldehyde dehydrogenase family.</text>
</comment>
<comment type="caution">
    <text evidence="5">The sequence shown here is derived from an EMBL/GenBank/DDBJ whole genome shotgun (WGS) entry which is preliminary data.</text>
</comment>
<dbReference type="InterPro" id="IPR016161">
    <property type="entry name" value="Ald_DH/histidinol_DH"/>
</dbReference>
<dbReference type="Gene3D" id="3.40.605.10">
    <property type="entry name" value="Aldehyde Dehydrogenase, Chain A, domain 1"/>
    <property type="match status" value="1"/>
</dbReference>
<dbReference type="PANTHER" id="PTHR43353:SF5">
    <property type="entry name" value="SUCCINATE-SEMIALDEHYDE DEHYDROGENASE, MITOCHONDRIAL"/>
    <property type="match status" value="1"/>
</dbReference>
<dbReference type="InterPro" id="IPR012394">
    <property type="entry name" value="Aldehyde_DH_NAD(P)"/>
</dbReference>
<accession>A0ABS5PK65</accession>
<dbReference type="PANTHER" id="PTHR43353">
    <property type="entry name" value="SUCCINATE-SEMIALDEHYDE DEHYDROGENASE, MITOCHONDRIAL"/>
    <property type="match status" value="1"/>
</dbReference>
<dbReference type="Proteomes" id="UP000746471">
    <property type="component" value="Unassembled WGS sequence"/>
</dbReference>
<dbReference type="RefSeq" id="WP_213235343.1">
    <property type="nucleotide sequence ID" value="NZ_JAHBCL010000003.1"/>
</dbReference>
<protein>
    <recommendedName>
        <fullName evidence="3">Aldehyde dehydrogenase</fullName>
    </recommendedName>
</protein>
<dbReference type="InterPro" id="IPR016162">
    <property type="entry name" value="Ald_DH_N"/>
</dbReference>
<keyword evidence="6" id="KW-1185">Reference proteome</keyword>
<evidence type="ECO:0000313" key="5">
    <source>
        <dbReference type="EMBL" id="MBS7525555.1"/>
    </source>
</evidence>
<keyword evidence="2 3" id="KW-0560">Oxidoreductase</keyword>
<dbReference type="PROSITE" id="PS00070">
    <property type="entry name" value="ALDEHYDE_DEHYDR_CYS"/>
    <property type="match status" value="1"/>
</dbReference>
<sequence>MSEAKQVGQLYINGTFKPAEDGQTFEVLNPYTLAIIGEQAEASEKDIQAAIDGAVQAFRTWKQTTAYERAGYLRKLLHLMQTREREIAEVMTLEQGKPVAEAVGEVRYAASYVAWYAEEGIRVTGDLLAPSQTDSRLSVRKIPVGPVGIITPWNFPLAMFVRKIAPALAAGCTVIVKPAEQTPLTAVKFFELIHEAGFPAGVCQLLTGEASKIGSAWMASSAIRKISFTGSTAVGKMLMRQASETLKKVSLELGGHAPLIVFDDADLDMAAAGAVESKFRNCGQVCVATNRVLVQRSVYDAFIEKLMKRTSALTFGDGFTNVDMGPIIDKQGFDKIVAHVDDALAKGAKCLLGGKPAKGGGGYLFEPTVLTDVTSAMRIAKEETFGPVLPVFVFDTEAEAIQMANDTPFGLAAYCFTENLSRSIRVTEALEYGMVGLNTGRISAAQAPFGGVKMSGFGREGGRYGIEEYLVTQYIATVYKES</sequence>
<dbReference type="EMBL" id="JAHBCL010000003">
    <property type="protein sequence ID" value="MBS7525555.1"/>
    <property type="molecule type" value="Genomic_DNA"/>
</dbReference>
<evidence type="ECO:0000256" key="3">
    <source>
        <dbReference type="PIRNR" id="PIRNR036492"/>
    </source>
</evidence>
<proteinExistence type="inferred from homology"/>
<reference evidence="5 6" key="1">
    <citation type="submission" date="2021-05" db="EMBL/GenBank/DDBJ databases">
        <title>Fusibacter ferrireducens sp. nov., an anaerobic, sulfur- and Fe-reducing bacterium isolated from the mangrove sediment.</title>
        <authorList>
            <person name="Qiu D."/>
        </authorList>
    </citation>
    <scope>NUCLEOTIDE SEQUENCE [LARGE SCALE GENOMIC DNA]</scope>
    <source>
        <strain evidence="5 6">DSM 12116</strain>
    </source>
</reference>
<dbReference type="CDD" id="cd07103">
    <property type="entry name" value="ALDH_F5_SSADH_GabD"/>
    <property type="match status" value="1"/>
</dbReference>
<evidence type="ECO:0000256" key="1">
    <source>
        <dbReference type="ARBA" id="ARBA00009986"/>
    </source>
</evidence>
<dbReference type="InterPro" id="IPR015590">
    <property type="entry name" value="Aldehyde_DH_dom"/>
</dbReference>
<dbReference type="Pfam" id="PF00171">
    <property type="entry name" value="Aldedh"/>
    <property type="match status" value="1"/>
</dbReference>
<dbReference type="InterPro" id="IPR050740">
    <property type="entry name" value="Aldehyde_DH_Superfamily"/>
</dbReference>
<name>A0ABS5PK65_9FIRM</name>
<evidence type="ECO:0000313" key="6">
    <source>
        <dbReference type="Proteomes" id="UP000746471"/>
    </source>
</evidence>
<dbReference type="InterPro" id="IPR016160">
    <property type="entry name" value="Ald_DH_CS_CYS"/>
</dbReference>
<gene>
    <name evidence="5" type="ORF">KHM83_02545</name>
</gene>
<evidence type="ECO:0000256" key="2">
    <source>
        <dbReference type="ARBA" id="ARBA00023002"/>
    </source>
</evidence>
<dbReference type="SUPFAM" id="SSF53720">
    <property type="entry name" value="ALDH-like"/>
    <property type="match status" value="1"/>
</dbReference>
<feature type="domain" description="Aldehyde dehydrogenase" evidence="4">
    <location>
        <begin position="20"/>
        <end position="474"/>
    </location>
</feature>
<organism evidence="5 6">
    <name type="scientific">Fusibacter paucivorans</name>
    <dbReference type="NCBI Taxonomy" id="76009"/>
    <lineage>
        <taxon>Bacteria</taxon>
        <taxon>Bacillati</taxon>
        <taxon>Bacillota</taxon>
        <taxon>Clostridia</taxon>
        <taxon>Eubacteriales</taxon>
        <taxon>Eubacteriales Family XII. Incertae Sedis</taxon>
        <taxon>Fusibacter</taxon>
    </lineage>
</organism>